<reference evidence="1" key="1">
    <citation type="journal article" date="2021" name="New Phytol.">
        <title>Evolutionary innovations through gain and loss of genes in the ectomycorrhizal Boletales.</title>
        <authorList>
            <person name="Wu G."/>
            <person name="Miyauchi S."/>
            <person name="Morin E."/>
            <person name="Kuo A."/>
            <person name="Drula E."/>
            <person name="Varga T."/>
            <person name="Kohler A."/>
            <person name="Feng B."/>
            <person name="Cao Y."/>
            <person name="Lipzen A."/>
            <person name="Daum C."/>
            <person name="Hundley H."/>
            <person name="Pangilinan J."/>
            <person name="Johnson J."/>
            <person name="Barry K."/>
            <person name="LaButti K."/>
            <person name="Ng V."/>
            <person name="Ahrendt S."/>
            <person name="Min B."/>
            <person name="Choi I.G."/>
            <person name="Park H."/>
            <person name="Plett J.M."/>
            <person name="Magnuson J."/>
            <person name="Spatafora J.W."/>
            <person name="Nagy L.G."/>
            <person name="Henrissat B."/>
            <person name="Grigoriev I.V."/>
            <person name="Yang Z.L."/>
            <person name="Xu J."/>
            <person name="Martin F.M."/>
        </authorList>
    </citation>
    <scope>NUCLEOTIDE SEQUENCE</scope>
    <source>
        <strain evidence="1">ATCC 28755</strain>
    </source>
</reference>
<protein>
    <submittedName>
        <fullName evidence="1">Alpha/Beta hydrolase protein</fullName>
    </submittedName>
</protein>
<dbReference type="Proteomes" id="UP000790377">
    <property type="component" value="Unassembled WGS sequence"/>
</dbReference>
<accession>A0ACB8ADS1</accession>
<name>A0ACB8ADS1_9AGAM</name>
<feature type="non-terminal residue" evidence="1">
    <location>
        <position position="1"/>
    </location>
</feature>
<proteinExistence type="predicted"/>
<organism evidence="1 2">
    <name type="scientific">Hygrophoropsis aurantiaca</name>
    <dbReference type="NCBI Taxonomy" id="72124"/>
    <lineage>
        <taxon>Eukaryota</taxon>
        <taxon>Fungi</taxon>
        <taxon>Dikarya</taxon>
        <taxon>Basidiomycota</taxon>
        <taxon>Agaricomycotina</taxon>
        <taxon>Agaricomycetes</taxon>
        <taxon>Agaricomycetidae</taxon>
        <taxon>Boletales</taxon>
        <taxon>Coniophorineae</taxon>
        <taxon>Hygrophoropsidaceae</taxon>
        <taxon>Hygrophoropsis</taxon>
    </lineage>
</organism>
<comment type="caution">
    <text evidence="1">The sequence shown here is derived from an EMBL/GenBank/DDBJ whole genome shotgun (WGS) entry which is preliminary data.</text>
</comment>
<dbReference type="EMBL" id="MU267671">
    <property type="protein sequence ID" value="KAH7911646.1"/>
    <property type="molecule type" value="Genomic_DNA"/>
</dbReference>
<keyword evidence="2" id="KW-1185">Reference proteome</keyword>
<gene>
    <name evidence="1" type="ORF">BJ138DRAFT_1150098</name>
</gene>
<evidence type="ECO:0000313" key="1">
    <source>
        <dbReference type="EMBL" id="KAH7911646.1"/>
    </source>
</evidence>
<sequence>MMCWIFPILSFGISVVTANSFFEPLVVKLDNATFTGVYEGPLLKFLGIPYAQPPIADLRFRLPQSLPPYNGSHLAINSGPSCPQLGPGLPVVGGNATNWLNDLNSTFSILADVVFGPISEDCLTIDIIKPANIISETNLPVVVWFIAGGFEYGSSSMLDGGVIVQRSIELNEPIIYVSMNFRQNAFGFLASQQVKDAGVGNIGLYDQRLALRWVQKYIAAFGGDPTRVTIWGDSAGAISAALQMLTNGGNSEGLFRAAFMQSGSSVPLEDITRGQAYYDDIVSRTNCGGFNDTLACLRTIPYDDLQAAIDNSPRISSYQSAQLAWLPRVDGVFLTKTPTELVDEDSVAQIPFISGNCDDEGTFFSFANSNVTTDSEFREYITQYWLSTTNSSVIDSIMELYPSNITLGSPFDTGSANALTPQFKRLAAFQGDIVFHGPRRYFVQQRAQSGKQKVWSYLSKRLKWLPYLGSAHASDVLNVYGPGDMTDYLIRFVVNLDPNVGSQANAAFYWPEYTLQDKQLLTFLDDVAAPLAISTDTYRSQALSYVSKVESTCCV</sequence>
<keyword evidence="1" id="KW-0378">Hydrolase</keyword>
<evidence type="ECO:0000313" key="2">
    <source>
        <dbReference type="Proteomes" id="UP000790377"/>
    </source>
</evidence>